<keyword evidence="7" id="KW-1185">Reference proteome</keyword>
<dbReference type="Proteomes" id="UP000008466">
    <property type="component" value="Chromosome"/>
</dbReference>
<organism evidence="6 7">
    <name type="scientific">Sphaerochaeta globosa (strain ATCC BAA-1886 / DSM 22777 / Buddy)</name>
    <name type="common">Spirochaeta sp. (strain Buddy)</name>
    <dbReference type="NCBI Taxonomy" id="158189"/>
    <lineage>
        <taxon>Bacteria</taxon>
        <taxon>Pseudomonadati</taxon>
        <taxon>Spirochaetota</taxon>
        <taxon>Spirochaetia</taxon>
        <taxon>Spirochaetales</taxon>
        <taxon>Sphaerochaetaceae</taxon>
        <taxon>Sphaerochaeta</taxon>
    </lineage>
</organism>
<dbReference type="InterPro" id="IPR013785">
    <property type="entry name" value="Aldolase_TIM"/>
</dbReference>
<dbReference type="SUPFAM" id="SSF51569">
    <property type="entry name" value="Aldolase"/>
    <property type="match status" value="1"/>
</dbReference>
<dbReference type="OrthoDB" id="9802667at2"/>
<dbReference type="eggNOG" id="COG0800">
    <property type="taxonomic scope" value="Bacteria"/>
</dbReference>
<accession>F0RZJ0</accession>
<evidence type="ECO:0000256" key="3">
    <source>
        <dbReference type="ARBA" id="ARBA00011233"/>
    </source>
</evidence>
<reference evidence="7" key="1">
    <citation type="submission" date="2011-02" db="EMBL/GenBank/DDBJ databases">
        <title>Complete sequence of Spirochaeta sp. Buddy.</title>
        <authorList>
            <person name="Lucas S."/>
            <person name="Copeland A."/>
            <person name="Lapidus A."/>
            <person name="Cheng J.-F."/>
            <person name="Goodwin L."/>
            <person name="Pitluck S."/>
            <person name="Zeytun A."/>
            <person name="Detter J.C."/>
            <person name="Han C."/>
            <person name="Tapia R."/>
            <person name="Land M."/>
            <person name="Hauser L."/>
            <person name="Kyrpides N."/>
            <person name="Ivanova N."/>
            <person name="Mikhailova N."/>
            <person name="Pagani I."/>
            <person name="Ritalahti K.M."/>
            <person name="Loeffler F.E."/>
            <person name="Woyke T."/>
        </authorList>
    </citation>
    <scope>NUCLEOTIDE SEQUENCE [LARGE SCALE GENOMIC DNA]</scope>
    <source>
        <strain evidence="7">ATCC BAA-1886 / DSM 22777 / Buddy</strain>
    </source>
</reference>
<dbReference type="Pfam" id="PF01081">
    <property type="entry name" value="Aldolase"/>
    <property type="match status" value="1"/>
</dbReference>
<dbReference type="CDD" id="cd00452">
    <property type="entry name" value="KDPG_aldolase"/>
    <property type="match status" value="1"/>
</dbReference>
<evidence type="ECO:0000313" key="7">
    <source>
        <dbReference type="Proteomes" id="UP000008466"/>
    </source>
</evidence>
<dbReference type="RefSeq" id="WP_013607391.1">
    <property type="nucleotide sequence ID" value="NC_015152.1"/>
</dbReference>
<dbReference type="EMBL" id="CP002541">
    <property type="protein sequence ID" value="ADY13542.1"/>
    <property type="molecule type" value="Genomic_DNA"/>
</dbReference>
<evidence type="ECO:0000256" key="5">
    <source>
        <dbReference type="ARBA" id="ARBA00023277"/>
    </source>
</evidence>
<dbReference type="PANTHER" id="PTHR30246:SF1">
    <property type="entry name" value="2-DEHYDRO-3-DEOXY-6-PHOSPHOGALACTONATE ALDOLASE-RELATED"/>
    <property type="match status" value="1"/>
</dbReference>
<dbReference type="AlphaFoldDB" id="F0RZJ0"/>
<evidence type="ECO:0000256" key="2">
    <source>
        <dbReference type="ARBA" id="ARBA00006906"/>
    </source>
</evidence>
<dbReference type="HOGENOM" id="CLU_077795_2_0_12"/>
<keyword evidence="4" id="KW-0456">Lyase</keyword>
<keyword evidence="5" id="KW-0119">Carbohydrate metabolism</keyword>
<dbReference type="InterPro" id="IPR000887">
    <property type="entry name" value="Aldlse_KDPG_KHG"/>
</dbReference>
<dbReference type="NCBIfam" id="TIGR01182">
    <property type="entry name" value="eda"/>
    <property type="match status" value="1"/>
</dbReference>
<dbReference type="STRING" id="158189.SpiBuddy_1717"/>
<dbReference type="Gene3D" id="3.20.20.70">
    <property type="entry name" value="Aldolase class I"/>
    <property type="match status" value="1"/>
</dbReference>
<dbReference type="GO" id="GO:0016829">
    <property type="term" value="F:lyase activity"/>
    <property type="evidence" value="ECO:0007669"/>
    <property type="project" value="UniProtKB-KW"/>
</dbReference>
<comment type="subunit">
    <text evidence="3">Homotrimer.</text>
</comment>
<comment type="similarity">
    <text evidence="2">Belongs to the KHG/KDPG aldolase family.</text>
</comment>
<name>F0RZJ0_SPHGB</name>
<proteinExistence type="inferred from homology"/>
<evidence type="ECO:0000313" key="6">
    <source>
        <dbReference type="EMBL" id="ADY13542.1"/>
    </source>
</evidence>
<evidence type="ECO:0000256" key="4">
    <source>
        <dbReference type="ARBA" id="ARBA00023239"/>
    </source>
</evidence>
<gene>
    <name evidence="6" type="ordered locus">SpiBuddy_1717</name>
</gene>
<evidence type="ECO:0000256" key="1">
    <source>
        <dbReference type="ARBA" id="ARBA00004761"/>
    </source>
</evidence>
<dbReference type="KEGG" id="sbu:SpiBuddy_1717"/>
<sequence>MTHIQTVLQTIGTSKVISIIRGIEYEAAANVIAALKKGGVSCLEVTMNTNQSLAIIEKARLDESLLVGAGTVLDVNMARECIRAGAQFVLSPLLDIKVIEYCLSHDVLPVPGVFTPTELYSAHRCGAPLLKIFPAGGVGPQYIKDLLGPFNGMKLLPVGGVSVENTAAFMKAGSFAVGVGSYLANPELSKQKAWETITQRAKLFIEQANQR</sequence>
<comment type="pathway">
    <text evidence="1">Carbohydrate acid metabolism.</text>
</comment>
<protein>
    <submittedName>
        <fullName evidence="6">2-dehydro-3-deoxyphosphogluconate aldolase/4-hydroxy-2-oxoglutarate aldolase</fullName>
    </submittedName>
</protein>
<dbReference type="PANTHER" id="PTHR30246">
    <property type="entry name" value="2-KETO-3-DEOXY-6-PHOSPHOGLUCONATE ALDOLASE"/>
    <property type="match status" value="1"/>
</dbReference>